<evidence type="ECO:0000256" key="1">
    <source>
        <dbReference type="SAM" id="MobiDB-lite"/>
    </source>
</evidence>
<sequence length="106" mass="12028">PRRRAPGQQQRQQGQHPPGAPSASCSMAYCNTVDTVLSVCPVDWSTPDISKQPFISHMFTSVFSSVLVSKCGSGLWVPECREDPAFYRRRYRRRNRNHYEATVIAL</sequence>
<feature type="region of interest" description="Disordered" evidence="1">
    <location>
        <begin position="1"/>
        <end position="23"/>
    </location>
</feature>
<keyword evidence="3" id="KW-1185">Reference proteome</keyword>
<name>A0AAV2QLR5_MEGNR</name>
<proteinExistence type="predicted"/>
<organism evidence="2 3">
    <name type="scientific">Meganyctiphanes norvegica</name>
    <name type="common">Northern krill</name>
    <name type="synonym">Thysanopoda norvegica</name>
    <dbReference type="NCBI Taxonomy" id="48144"/>
    <lineage>
        <taxon>Eukaryota</taxon>
        <taxon>Metazoa</taxon>
        <taxon>Ecdysozoa</taxon>
        <taxon>Arthropoda</taxon>
        <taxon>Crustacea</taxon>
        <taxon>Multicrustacea</taxon>
        <taxon>Malacostraca</taxon>
        <taxon>Eumalacostraca</taxon>
        <taxon>Eucarida</taxon>
        <taxon>Euphausiacea</taxon>
        <taxon>Euphausiidae</taxon>
        <taxon>Meganyctiphanes</taxon>
    </lineage>
</organism>
<gene>
    <name evidence="2" type="ORF">MNOR_LOCUS13248</name>
</gene>
<feature type="non-terminal residue" evidence="2">
    <location>
        <position position="1"/>
    </location>
</feature>
<dbReference type="Proteomes" id="UP001497623">
    <property type="component" value="Unassembled WGS sequence"/>
</dbReference>
<dbReference type="AlphaFoldDB" id="A0AAV2QLR5"/>
<evidence type="ECO:0000313" key="3">
    <source>
        <dbReference type="Proteomes" id="UP001497623"/>
    </source>
</evidence>
<comment type="caution">
    <text evidence="2">The sequence shown here is derived from an EMBL/GenBank/DDBJ whole genome shotgun (WGS) entry which is preliminary data.</text>
</comment>
<protein>
    <submittedName>
        <fullName evidence="2">Uncharacterized protein</fullName>
    </submittedName>
</protein>
<dbReference type="EMBL" id="CAXKWB010007512">
    <property type="protein sequence ID" value="CAL4087528.1"/>
    <property type="molecule type" value="Genomic_DNA"/>
</dbReference>
<feature type="compositionally biased region" description="Low complexity" evidence="1">
    <location>
        <begin position="1"/>
        <end position="17"/>
    </location>
</feature>
<accession>A0AAV2QLR5</accession>
<reference evidence="2 3" key="1">
    <citation type="submission" date="2024-05" db="EMBL/GenBank/DDBJ databases">
        <authorList>
            <person name="Wallberg A."/>
        </authorList>
    </citation>
    <scope>NUCLEOTIDE SEQUENCE [LARGE SCALE GENOMIC DNA]</scope>
</reference>
<evidence type="ECO:0000313" key="2">
    <source>
        <dbReference type="EMBL" id="CAL4087528.1"/>
    </source>
</evidence>